<sequence>MSKKWGLSTVCILVLIILVNLSRSQSLDNADLNNVLIGVGEIDNNEKKRLKNDVYVFSDNMLQISSQFPIVTPFESLSLIWTSIYEKIKIEQKNEGALVFLYLMNPIYILLTDSVFEFDDINIDLEQFGEYISQITYCLIQTKSDDNCVSMINEFILLLKDQIINEIQKNNEVDFVGMEISVRVNYLEELLNKIKYLLNNRKRSDKGGNIRLYPVINSEKFLYNLLNMKNVFDYFVDLCPEIPYIKILNPLRTLLDIVNKDWDIEKKNNVKSWFGNNKSPIKTICEELISGIKELTVEIDRYYEPKKIEKLVILTETKIYMDSLEQFCTCYNKYADNDENNSRDIPTELVSMYKLFTDDKDKIKTRLSKIYENSRKAVDIHSNLCIFNSDKKILSAENLTENEIYEEVSTTLLDLIGNFFIDNGSDTNLQRLLKNNCPSTLDLINNNIILNENNELNELGTQIRALSSILSLKRTQLASKMCSKIKASSNDISYTNKRLISVNRLLIPMLVDSSIVTILPSNNHLQDNNRIDYEESNGIFGERNDSSKTMLYVDPDKSCLISNSDKINYYIREAIKVCDMVNDHSSLFNSAIRKIANTKAMEQINHKLTKISQSQILHEFREIARDIKGSRRGHFLSEVGSSLSFSINHWYSHSKRRRKLSGSRALLRKAFYSYTASLDNVRLDLRPELQEIQYNVLMMESNDIKVLKSGDFVFLNSKTITNSYKKKYSKHTSKIMSEYYGSYTQILKEDFPISPENIKELNDLIDSDYNMHRGELEAELEDGESYGEVNTKSDELGNKADEKNKNNEGTQDNFEDYRKEENNVFSDQFRVNVSKNKKKPYIGSRDSHFVVVGRDSSSFSLCRCRIRGSKMGELLQLFVDLLFQIRNTDIRVTGYDMLSHSLKKAVRQTLIIIALNEFAVNLLPKTRKEGYQRFYRMKHTTHKALGIRVKNFIKEIKKSTYKLSVVLSTLNTLLLTAFNHFRYDAELDILRKVLLGIDVYKKPGRDEEFYIQDNSILKVSEALRRNAIEKLIGEFYVGRIRRGFGSLKDTVLKMMNPKQIIGLTKAFKMDDEVKDIDLIVDKLYLFLKNIGPSQNCIGVTNGQKLESFFSLC</sequence>
<evidence type="ECO:0000313" key="3">
    <source>
        <dbReference type="EMBL" id="KAK6587741.1"/>
    </source>
</evidence>
<name>A0AAV9XST3_9CRYT</name>
<gene>
    <name evidence="3" type="ORF">RS030_81246</name>
</gene>
<keyword evidence="2" id="KW-0732">Signal</keyword>
<comment type="caution">
    <text evidence="3">The sequence shown here is derived from an EMBL/GenBank/DDBJ whole genome shotgun (WGS) entry which is preliminary data.</text>
</comment>
<evidence type="ECO:0000256" key="2">
    <source>
        <dbReference type="SAM" id="SignalP"/>
    </source>
</evidence>
<organism evidence="3 4">
    <name type="scientific">Cryptosporidium xiaoi</name>
    <dbReference type="NCBI Taxonomy" id="659607"/>
    <lineage>
        <taxon>Eukaryota</taxon>
        <taxon>Sar</taxon>
        <taxon>Alveolata</taxon>
        <taxon>Apicomplexa</taxon>
        <taxon>Conoidasida</taxon>
        <taxon>Coccidia</taxon>
        <taxon>Eucoccidiorida</taxon>
        <taxon>Eimeriorina</taxon>
        <taxon>Cryptosporidiidae</taxon>
        <taxon>Cryptosporidium</taxon>
    </lineage>
</organism>
<feature type="region of interest" description="Disordered" evidence="1">
    <location>
        <begin position="779"/>
        <end position="817"/>
    </location>
</feature>
<feature type="compositionally biased region" description="Basic and acidic residues" evidence="1">
    <location>
        <begin position="791"/>
        <end position="806"/>
    </location>
</feature>
<evidence type="ECO:0000313" key="4">
    <source>
        <dbReference type="Proteomes" id="UP001311799"/>
    </source>
</evidence>
<accession>A0AAV9XST3</accession>
<keyword evidence="4" id="KW-1185">Reference proteome</keyword>
<evidence type="ECO:0000256" key="1">
    <source>
        <dbReference type="SAM" id="MobiDB-lite"/>
    </source>
</evidence>
<dbReference type="AlphaFoldDB" id="A0AAV9XST3"/>
<feature type="signal peptide" evidence="2">
    <location>
        <begin position="1"/>
        <end position="24"/>
    </location>
</feature>
<dbReference type="Proteomes" id="UP001311799">
    <property type="component" value="Unassembled WGS sequence"/>
</dbReference>
<proteinExistence type="predicted"/>
<dbReference type="EMBL" id="JAWDEY010000036">
    <property type="protein sequence ID" value="KAK6587741.1"/>
    <property type="molecule type" value="Genomic_DNA"/>
</dbReference>
<reference evidence="3 4" key="1">
    <citation type="submission" date="2023-10" db="EMBL/GenBank/DDBJ databases">
        <title>Comparative genomics analysis reveals potential genetic determinants of host preference in Cryptosporidium xiaoi.</title>
        <authorList>
            <person name="Xiao L."/>
            <person name="Li J."/>
        </authorList>
    </citation>
    <scope>NUCLEOTIDE SEQUENCE [LARGE SCALE GENOMIC DNA]</scope>
    <source>
        <strain evidence="3 4">52996</strain>
    </source>
</reference>
<feature type="chain" id="PRO_5043979143" evidence="2">
    <location>
        <begin position="25"/>
        <end position="1112"/>
    </location>
</feature>
<protein>
    <submittedName>
        <fullName evidence="3">Uncharacterized protein</fullName>
    </submittedName>
</protein>